<proteinExistence type="predicted"/>
<dbReference type="KEGG" id="txa:HQN79_06030"/>
<keyword evidence="3" id="KW-1185">Reference proteome</keyword>
<keyword evidence="1" id="KW-0812">Transmembrane</keyword>
<feature type="transmembrane region" description="Helical" evidence="1">
    <location>
        <begin position="101"/>
        <end position="118"/>
    </location>
</feature>
<organism evidence="2 3">
    <name type="scientific">Thiomicrorhabdus xiamenensis</name>
    <dbReference type="NCBI Taxonomy" id="2739063"/>
    <lineage>
        <taxon>Bacteria</taxon>
        <taxon>Pseudomonadati</taxon>
        <taxon>Pseudomonadota</taxon>
        <taxon>Gammaproteobacteria</taxon>
        <taxon>Thiotrichales</taxon>
        <taxon>Piscirickettsiaceae</taxon>
        <taxon>Thiomicrorhabdus</taxon>
    </lineage>
</organism>
<evidence type="ECO:0000313" key="3">
    <source>
        <dbReference type="Proteomes" id="UP000504724"/>
    </source>
</evidence>
<evidence type="ECO:0000256" key="1">
    <source>
        <dbReference type="SAM" id="Phobius"/>
    </source>
</evidence>
<name>A0A7D4NNY3_9GAMM</name>
<dbReference type="AlphaFoldDB" id="A0A7D4NNY3"/>
<gene>
    <name evidence="2" type="ORF">HQN79_06030</name>
</gene>
<dbReference type="RefSeq" id="WP_173285032.1">
    <property type="nucleotide sequence ID" value="NZ_CP054020.1"/>
</dbReference>
<keyword evidence="1" id="KW-1133">Transmembrane helix</keyword>
<evidence type="ECO:0000313" key="2">
    <source>
        <dbReference type="EMBL" id="QKI89153.1"/>
    </source>
</evidence>
<feature type="transmembrane region" description="Helical" evidence="1">
    <location>
        <begin position="125"/>
        <end position="146"/>
    </location>
</feature>
<protein>
    <submittedName>
        <fullName evidence="2">Uncharacterized protein</fullName>
    </submittedName>
</protein>
<accession>A0A7D4NNY3</accession>
<reference evidence="2 3" key="1">
    <citation type="submission" date="2020-05" db="EMBL/GenBank/DDBJ databases">
        <title>Thiomicrorhabdus sediminis sp.nov. and Thiomicrorhabdus xiamenensis sp.nov., novel sulfur-oxidizing bacteria isolated from coastal sediment.</title>
        <authorList>
            <person name="Liu X."/>
        </authorList>
    </citation>
    <scope>NUCLEOTIDE SEQUENCE [LARGE SCALE GENOMIC DNA]</scope>
    <source>
        <strain evidence="2 3">G2</strain>
    </source>
</reference>
<dbReference type="EMBL" id="CP054020">
    <property type="protein sequence ID" value="QKI89153.1"/>
    <property type="molecule type" value="Genomic_DNA"/>
</dbReference>
<keyword evidence="1" id="KW-0472">Membrane</keyword>
<dbReference type="Proteomes" id="UP000504724">
    <property type="component" value="Chromosome"/>
</dbReference>
<sequence length="147" mass="16046">MSIKEDALSIVNALPDEATWEDLVKELYRQKKITLGMSDTEIVQDELTEADLNAIIARLKSASSLPDDMRNTKTYKPGNATTLGMVAGVTAIVFSLVFPPIAWIGAGVAFIAGIFGSMRKEEKSWIPILLALVSMIPLVSILMQHVQ</sequence>